<dbReference type="InterPro" id="IPR002755">
    <property type="entry name" value="DNA_primase_S"/>
</dbReference>
<evidence type="ECO:0000256" key="10">
    <source>
        <dbReference type="SAM" id="MobiDB-lite"/>
    </source>
</evidence>
<accession>A0AAV9VC74</accession>
<keyword evidence="4 9" id="KW-0808">Transferase</keyword>
<evidence type="ECO:0000256" key="1">
    <source>
        <dbReference type="ARBA" id="ARBA00009762"/>
    </source>
</evidence>
<dbReference type="FunFam" id="3.90.920.10:FF:000002">
    <property type="entry name" value="DNA primase"/>
    <property type="match status" value="1"/>
</dbReference>
<evidence type="ECO:0000313" key="11">
    <source>
        <dbReference type="EMBL" id="KAK6359580.1"/>
    </source>
</evidence>
<keyword evidence="6 9" id="KW-0235">DNA replication</keyword>
<comment type="caution">
    <text evidence="11">The sequence shown here is derived from an EMBL/GenBank/DDBJ whole genome shotgun (WGS) entry which is preliminary data.</text>
</comment>
<dbReference type="Proteomes" id="UP001375240">
    <property type="component" value="Unassembled WGS sequence"/>
</dbReference>
<dbReference type="Gene3D" id="3.90.920.10">
    <property type="entry name" value="DNA primase, PRIM domain"/>
    <property type="match status" value="1"/>
</dbReference>
<evidence type="ECO:0000256" key="2">
    <source>
        <dbReference type="ARBA" id="ARBA00022478"/>
    </source>
</evidence>
<keyword evidence="2 9" id="KW-0240">DNA-directed RNA polymerase</keyword>
<protein>
    <recommendedName>
        <fullName evidence="9">DNA primase</fullName>
        <ecNumber evidence="9">2.7.7.-</ecNumber>
    </recommendedName>
</protein>
<keyword evidence="3 9" id="KW-0639">Primosome</keyword>
<dbReference type="GO" id="GO:0046872">
    <property type="term" value="F:metal ion binding"/>
    <property type="evidence" value="ECO:0007669"/>
    <property type="project" value="UniProtKB-KW"/>
</dbReference>
<sequence length="506" mass="58437">MAPHSTTDNDGDDVMRDTDEMQVDEKPDAPAVKSEPVAVKDELEHMFDDEDDDLMIDDEVNDFKNGFGKTSAAPISDILSASPSDPEVMLQFYARLFPWRQLFRWLNHAEIPSTDFANREFAFTLHNEAYLRYQCYPTFETLRRDVLKLNPSRFEIGPVYSARPRDRKQVPKGSFKPLEKELVFDIDLTDYDEIRTCCSKTSICIKCWQFVTMAIKVIDVALRDDFGFQHIMWVYSGRRGAHAWVCDRKARKLDDGKRRAIAAYLEVVRGSAQSGKKVNLDRPLHPHIQRSRGILERDFEKNILEDQDPFRTEEQSKRLLQLLPDQQFRGALREKWSSTTERSSSDKWRDIDDVAKTGVAKDLKTRQLLEHKQDIILEYTYPRLDAEVSKHLNHLLKSPFVVHPGTGKVCVPIDPAKAEDFNPDDVPTVLQLLKEIDQWKNPVKGEGDDTAAPVRVPDIDKTSLKPYHDFFGRFVQRLLNAERQAAELKPKVEQGVKIKKEEDMEF</sequence>
<evidence type="ECO:0000256" key="9">
    <source>
        <dbReference type="RuleBase" id="RU003514"/>
    </source>
</evidence>
<evidence type="ECO:0000256" key="6">
    <source>
        <dbReference type="ARBA" id="ARBA00022705"/>
    </source>
</evidence>
<dbReference type="GO" id="GO:0006269">
    <property type="term" value="P:DNA replication, synthesis of primer"/>
    <property type="evidence" value="ECO:0007669"/>
    <property type="project" value="UniProtKB-KW"/>
</dbReference>
<evidence type="ECO:0000256" key="5">
    <source>
        <dbReference type="ARBA" id="ARBA00022695"/>
    </source>
</evidence>
<organism evidence="11 12">
    <name type="scientific">Orbilia brochopaga</name>
    <dbReference type="NCBI Taxonomy" id="3140254"/>
    <lineage>
        <taxon>Eukaryota</taxon>
        <taxon>Fungi</taxon>
        <taxon>Dikarya</taxon>
        <taxon>Ascomycota</taxon>
        <taxon>Pezizomycotina</taxon>
        <taxon>Orbiliomycetes</taxon>
        <taxon>Orbiliales</taxon>
        <taxon>Orbiliaceae</taxon>
        <taxon>Orbilia</taxon>
    </lineage>
</organism>
<dbReference type="NCBIfam" id="TIGR00335">
    <property type="entry name" value="primase_sml"/>
    <property type="match status" value="1"/>
</dbReference>
<dbReference type="PANTHER" id="PTHR10536">
    <property type="entry name" value="DNA PRIMASE SMALL SUBUNIT"/>
    <property type="match status" value="1"/>
</dbReference>
<feature type="compositionally biased region" description="Basic and acidic residues" evidence="10">
    <location>
        <begin position="13"/>
        <end position="28"/>
    </location>
</feature>
<dbReference type="EMBL" id="JAVHNQ010000001">
    <property type="protein sequence ID" value="KAK6359580.1"/>
    <property type="molecule type" value="Genomic_DNA"/>
</dbReference>
<comment type="similarity">
    <text evidence="1 9">Belongs to the eukaryotic-type primase small subunit family.</text>
</comment>
<dbReference type="CDD" id="cd04860">
    <property type="entry name" value="AE_Prim_S"/>
    <property type="match status" value="1"/>
</dbReference>
<dbReference type="GO" id="GO:0003899">
    <property type="term" value="F:DNA-directed RNA polymerase activity"/>
    <property type="evidence" value="ECO:0007669"/>
    <property type="project" value="InterPro"/>
</dbReference>
<dbReference type="AlphaFoldDB" id="A0AAV9VC74"/>
<evidence type="ECO:0000256" key="3">
    <source>
        <dbReference type="ARBA" id="ARBA00022515"/>
    </source>
</evidence>
<evidence type="ECO:0000313" key="12">
    <source>
        <dbReference type="Proteomes" id="UP001375240"/>
    </source>
</evidence>
<dbReference type="GO" id="GO:0005658">
    <property type="term" value="C:alpha DNA polymerase:primase complex"/>
    <property type="evidence" value="ECO:0007669"/>
    <property type="project" value="UniProtKB-ARBA"/>
</dbReference>
<reference evidence="11 12" key="1">
    <citation type="submission" date="2019-10" db="EMBL/GenBank/DDBJ databases">
        <authorList>
            <person name="Palmer J.M."/>
        </authorList>
    </citation>
    <scope>NUCLEOTIDE SEQUENCE [LARGE SCALE GENOMIC DNA]</scope>
    <source>
        <strain evidence="11 12">TWF696</strain>
    </source>
</reference>
<dbReference type="InterPro" id="IPR014052">
    <property type="entry name" value="DNA_primase_ssu_euk/arc"/>
</dbReference>
<dbReference type="EC" id="2.7.7.-" evidence="9"/>
<dbReference type="Pfam" id="PF01896">
    <property type="entry name" value="DNA_primase_S"/>
    <property type="match status" value="1"/>
</dbReference>
<feature type="region of interest" description="Disordered" evidence="10">
    <location>
        <begin position="1"/>
        <end position="39"/>
    </location>
</feature>
<keyword evidence="8" id="KW-0804">Transcription</keyword>
<evidence type="ECO:0000256" key="7">
    <source>
        <dbReference type="ARBA" id="ARBA00022723"/>
    </source>
</evidence>
<dbReference type="SUPFAM" id="SSF56747">
    <property type="entry name" value="Prim-pol domain"/>
    <property type="match status" value="1"/>
</dbReference>
<evidence type="ECO:0000256" key="4">
    <source>
        <dbReference type="ARBA" id="ARBA00022679"/>
    </source>
</evidence>
<name>A0AAV9VC74_9PEZI</name>
<gene>
    <name evidence="11" type="ORF">TWF696_000732</name>
</gene>
<keyword evidence="7" id="KW-0479">Metal-binding</keyword>
<proteinExistence type="inferred from homology"/>
<evidence type="ECO:0000256" key="8">
    <source>
        <dbReference type="ARBA" id="ARBA00023163"/>
    </source>
</evidence>
<keyword evidence="5" id="KW-0548">Nucleotidyltransferase</keyword>
<keyword evidence="12" id="KW-1185">Reference proteome</keyword>